<protein>
    <submittedName>
        <fullName evidence="2">Secreted protein</fullName>
    </submittedName>
</protein>
<dbReference type="WBParaSite" id="SMUV_0000821401-mRNA-1">
    <property type="protein sequence ID" value="SMUV_0000821401-mRNA-1"/>
    <property type="gene ID" value="SMUV_0000821401"/>
</dbReference>
<reference evidence="2" key="1">
    <citation type="submission" date="2017-02" db="UniProtKB">
        <authorList>
            <consortium name="WormBaseParasite"/>
        </authorList>
    </citation>
    <scope>IDENTIFICATION</scope>
</reference>
<accession>A0A0N5ATP9</accession>
<evidence type="ECO:0000313" key="1">
    <source>
        <dbReference type="Proteomes" id="UP000046393"/>
    </source>
</evidence>
<sequence length="86" mass="10159">MLYKRPANLILSFQRWLGKGRSEQLNNCTADCQRKPVKSSRVSCAWGRMATHPPRFLQFDLTRECAAQFVLWKRFCNKCYISDRQT</sequence>
<dbReference type="AlphaFoldDB" id="A0A0N5ATP9"/>
<keyword evidence="1" id="KW-1185">Reference proteome</keyword>
<name>A0A0N5ATP9_9BILA</name>
<proteinExistence type="predicted"/>
<evidence type="ECO:0000313" key="2">
    <source>
        <dbReference type="WBParaSite" id="SMUV_0000821401-mRNA-1"/>
    </source>
</evidence>
<dbReference type="Proteomes" id="UP000046393">
    <property type="component" value="Unplaced"/>
</dbReference>
<organism evidence="1 2">
    <name type="scientific">Syphacia muris</name>
    <dbReference type="NCBI Taxonomy" id="451379"/>
    <lineage>
        <taxon>Eukaryota</taxon>
        <taxon>Metazoa</taxon>
        <taxon>Ecdysozoa</taxon>
        <taxon>Nematoda</taxon>
        <taxon>Chromadorea</taxon>
        <taxon>Rhabditida</taxon>
        <taxon>Spirurina</taxon>
        <taxon>Oxyuridomorpha</taxon>
        <taxon>Oxyuroidea</taxon>
        <taxon>Oxyuridae</taxon>
        <taxon>Syphacia</taxon>
    </lineage>
</organism>